<comment type="caution">
    <text evidence="1">The sequence shown here is derived from an EMBL/GenBank/DDBJ whole genome shotgun (WGS) entry which is preliminary data.</text>
</comment>
<name>A0A1C0YUL4_9BACL</name>
<dbReference type="OrthoDB" id="2454956at2"/>
<dbReference type="EMBL" id="MATO01000034">
    <property type="protein sequence ID" value="OCS90859.1"/>
    <property type="molecule type" value="Genomic_DNA"/>
</dbReference>
<evidence type="ECO:0000313" key="2">
    <source>
        <dbReference type="Proteomes" id="UP000093482"/>
    </source>
</evidence>
<accession>A0A1C0YUL4</accession>
<dbReference type="RefSeq" id="WP_066464327.1">
    <property type="nucleotide sequence ID" value="NZ_MATO01000034.1"/>
</dbReference>
<sequence length="204" mass="23915">MPVVKSIFSLNEEQLSVVERALSLKNITAMMRPSFAHVPQYIGGLQDFFIYFYYEEPPLFNSEMTLIYMTRYEIIQAFIKSPTVKSMKTLTATHLERSLLAALLCTNIYTDIFQNVTRPQLSKEHLSFHETFALADSQHFFNKQFQTIESYPSLFVNVQSNIIKCFWAYIRNEPQLFERDLVKAKQFLQSFTLTEMRVFTSTSH</sequence>
<reference evidence="1 2" key="1">
    <citation type="submission" date="2016-07" db="EMBL/GenBank/DDBJ databases">
        <title>Caryophanon latum genome sequencing.</title>
        <authorList>
            <person name="Verma A."/>
            <person name="Pal Y."/>
            <person name="Krishnamurthi S."/>
        </authorList>
    </citation>
    <scope>NUCLEOTIDE SEQUENCE [LARGE SCALE GENOMIC DNA]</scope>
    <source>
        <strain evidence="1 2">DSM 14151</strain>
    </source>
</reference>
<proteinExistence type="predicted"/>
<protein>
    <submittedName>
        <fullName evidence="1">Uncharacterized protein</fullName>
    </submittedName>
</protein>
<organism evidence="1 2">
    <name type="scientific">Caryophanon latum</name>
    <dbReference type="NCBI Taxonomy" id="33977"/>
    <lineage>
        <taxon>Bacteria</taxon>
        <taxon>Bacillati</taxon>
        <taxon>Bacillota</taxon>
        <taxon>Bacilli</taxon>
        <taxon>Bacillales</taxon>
        <taxon>Caryophanaceae</taxon>
        <taxon>Caryophanon</taxon>
    </lineage>
</organism>
<dbReference type="AlphaFoldDB" id="A0A1C0YUL4"/>
<gene>
    <name evidence="1" type="ORF">A6K76_02065</name>
</gene>
<dbReference type="Proteomes" id="UP000093482">
    <property type="component" value="Unassembled WGS sequence"/>
</dbReference>
<keyword evidence="2" id="KW-1185">Reference proteome</keyword>
<evidence type="ECO:0000313" key="1">
    <source>
        <dbReference type="EMBL" id="OCS90859.1"/>
    </source>
</evidence>